<comment type="caution">
    <text evidence="1">The sequence shown here is derived from an EMBL/GenBank/DDBJ whole genome shotgun (WGS) entry which is preliminary data.</text>
</comment>
<dbReference type="EMBL" id="BJTG01000003">
    <property type="protein sequence ID" value="GEJ56778.1"/>
    <property type="molecule type" value="Genomic_DNA"/>
</dbReference>
<evidence type="ECO:0000313" key="1">
    <source>
        <dbReference type="EMBL" id="GEJ56778.1"/>
    </source>
</evidence>
<proteinExistence type="predicted"/>
<evidence type="ECO:0000313" key="2">
    <source>
        <dbReference type="Proteomes" id="UP000503640"/>
    </source>
</evidence>
<reference evidence="2" key="1">
    <citation type="journal article" date="2020" name="Appl. Environ. Microbiol.">
        <title>Diazotrophic Anaeromyxobacter Isolates from Soils.</title>
        <authorList>
            <person name="Masuda Y."/>
            <person name="Yamanaka H."/>
            <person name="Xu Z.X."/>
            <person name="Shiratori Y."/>
            <person name="Aono T."/>
            <person name="Amachi S."/>
            <person name="Senoo K."/>
            <person name="Itoh H."/>
        </authorList>
    </citation>
    <scope>NUCLEOTIDE SEQUENCE [LARGE SCALE GENOMIC DNA]</scope>
    <source>
        <strain evidence="2">R267</strain>
    </source>
</reference>
<sequence length="121" mass="13053">MGVFHVWSHTRVTNEGYRLDELRRAREALRAERNRLEIEVATLRAPGRLSSLARERLGMAPPAPGAVVAGRAVAVAAGGTGRAVGEESLRPAPAEPAVRRVAQARREAVAFGEAMARHQPE</sequence>
<dbReference type="Proteomes" id="UP000503640">
    <property type="component" value="Unassembled WGS sequence"/>
</dbReference>
<organism evidence="1 2">
    <name type="scientific">Anaeromyxobacter diazotrophicus</name>
    <dbReference type="NCBI Taxonomy" id="2590199"/>
    <lineage>
        <taxon>Bacteria</taxon>
        <taxon>Pseudomonadati</taxon>
        <taxon>Myxococcota</taxon>
        <taxon>Myxococcia</taxon>
        <taxon>Myxococcales</taxon>
        <taxon>Cystobacterineae</taxon>
        <taxon>Anaeromyxobacteraceae</taxon>
        <taxon>Anaeromyxobacter</taxon>
    </lineage>
</organism>
<protein>
    <recommendedName>
        <fullName evidence="3">Cell division protein FtsL</fullName>
    </recommendedName>
</protein>
<accession>A0A7I9VKS5</accession>
<evidence type="ECO:0008006" key="3">
    <source>
        <dbReference type="Google" id="ProtNLM"/>
    </source>
</evidence>
<dbReference type="AlphaFoldDB" id="A0A7I9VKS5"/>
<gene>
    <name evidence="1" type="ORF">AMYX_15190</name>
</gene>
<keyword evidence="2" id="KW-1185">Reference proteome</keyword>
<name>A0A7I9VKS5_9BACT</name>